<evidence type="ECO:0000256" key="1">
    <source>
        <dbReference type="SAM" id="Phobius"/>
    </source>
</evidence>
<keyword evidence="1" id="KW-0472">Membrane</keyword>
<name>C6V595_NEORI</name>
<evidence type="ECO:0000313" key="3">
    <source>
        <dbReference type="Proteomes" id="UP000001627"/>
    </source>
</evidence>
<keyword evidence="1" id="KW-1133">Transmembrane helix</keyword>
<dbReference type="STRING" id="434131.NRI_0584"/>
<sequence>MIYDFIVVSSKMLLLLTLICGNVTYFCKMRFVVVAQS</sequence>
<dbReference type="AlphaFoldDB" id="C6V595"/>
<evidence type="ECO:0000313" key="2">
    <source>
        <dbReference type="EMBL" id="ACT69570.1"/>
    </source>
</evidence>
<gene>
    <name evidence="2" type="ordered locus">NRI_0584</name>
</gene>
<dbReference type="Proteomes" id="UP000001627">
    <property type="component" value="Chromosome"/>
</dbReference>
<dbReference type="EMBL" id="CP001431">
    <property type="protein sequence ID" value="ACT69570.1"/>
    <property type="molecule type" value="Genomic_DNA"/>
</dbReference>
<dbReference type="KEGG" id="nri:NRI_0584"/>
<feature type="transmembrane region" description="Helical" evidence="1">
    <location>
        <begin position="6"/>
        <end position="27"/>
    </location>
</feature>
<proteinExistence type="predicted"/>
<organism evidence="2 3">
    <name type="scientific">Neorickettsia risticii (strain Illinois)</name>
    <dbReference type="NCBI Taxonomy" id="434131"/>
    <lineage>
        <taxon>Bacteria</taxon>
        <taxon>Pseudomonadati</taxon>
        <taxon>Pseudomonadota</taxon>
        <taxon>Alphaproteobacteria</taxon>
        <taxon>Rickettsiales</taxon>
        <taxon>Anaplasmataceae</taxon>
        <taxon>Neorickettsia</taxon>
    </lineage>
</organism>
<accession>C6V595</accession>
<protein>
    <submittedName>
        <fullName evidence="2">Uncharacterized protein</fullName>
    </submittedName>
</protein>
<keyword evidence="3" id="KW-1185">Reference proteome</keyword>
<reference evidence="2 3" key="1">
    <citation type="journal article" date="2009" name="Nucleic Acids Res.">
        <title>Analysis of complete genome sequence of Neorickettsia risticii: causative agent of Potomac horse fever.</title>
        <authorList>
            <person name="Lin M."/>
            <person name="Zhang C."/>
            <person name="Gibson K."/>
            <person name="Rikihisa Y."/>
        </authorList>
    </citation>
    <scope>NUCLEOTIDE SEQUENCE [LARGE SCALE GENOMIC DNA]</scope>
    <source>
        <strain evidence="2 3">Illinois</strain>
    </source>
</reference>
<keyword evidence="1" id="KW-0812">Transmembrane</keyword>
<dbReference type="HOGENOM" id="CLU_3346353_0_0_5"/>